<evidence type="ECO:0000313" key="3">
    <source>
        <dbReference type="Proteomes" id="UP000219453"/>
    </source>
</evidence>
<accession>A0A285NBB2</accession>
<name>A0A285NBB2_NATPI</name>
<keyword evidence="2" id="KW-0808">Transferase</keyword>
<dbReference type="PANTHER" id="PTHR34203:SF15">
    <property type="entry name" value="SLL1173 PROTEIN"/>
    <property type="match status" value="1"/>
</dbReference>
<protein>
    <submittedName>
        <fullName evidence="2">Methyltransferase, FkbM family</fullName>
    </submittedName>
</protein>
<dbReference type="InterPro" id="IPR052514">
    <property type="entry name" value="SAM-dependent_MTase"/>
</dbReference>
<evidence type="ECO:0000313" key="2">
    <source>
        <dbReference type="EMBL" id="SNZ06774.1"/>
    </source>
</evidence>
<dbReference type="RefSeq" id="WP_097008207.1">
    <property type="nucleotide sequence ID" value="NZ_OBEJ01000001.1"/>
</dbReference>
<dbReference type="Proteomes" id="UP000219453">
    <property type="component" value="Unassembled WGS sequence"/>
</dbReference>
<dbReference type="AlphaFoldDB" id="A0A285NBB2"/>
<dbReference type="NCBIfam" id="TIGR01444">
    <property type="entry name" value="fkbM_fam"/>
    <property type="match status" value="1"/>
</dbReference>
<dbReference type="InterPro" id="IPR029063">
    <property type="entry name" value="SAM-dependent_MTases_sf"/>
</dbReference>
<keyword evidence="2" id="KW-0489">Methyltransferase</keyword>
<gene>
    <name evidence="2" type="ORF">SAMN06269185_1283</name>
</gene>
<dbReference type="GO" id="GO:0008168">
    <property type="term" value="F:methyltransferase activity"/>
    <property type="evidence" value="ECO:0007669"/>
    <property type="project" value="UniProtKB-KW"/>
</dbReference>
<feature type="domain" description="Methyltransferase FkbM" evidence="1">
    <location>
        <begin position="74"/>
        <end position="230"/>
    </location>
</feature>
<dbReference type="InterPro" id="IPR006342">
    <property type="entry name" value="FkbM_mtfrase"/>
</dbReference>
<dbReference type="Gene3D" id="3.40.50.150">
    <property type="entry name" value="Vaccinia Virus protein VP39"/>
    <property type="match status" value="1"/>
</dbReference>
<dbReference type="OrthoDB" id="275825at2157"/>
<organism evidence="2 3">
    <name type="scientific">Natronoarchaeum philippinense</name>
    <dbReference type="NCBI Taxonomy" id="558529"/>
    <lineage>
        <taxon>Archaea</taxon>
        <taxon>Methanobacteriati</taxon>
        <taxon>Methanobacteriota</taxon>
        <taxon>Stenosarchaea group</taxon>
        <taxon>Halobacteria</taxon>
        <taxon>Halobacteriales</taxon>
        <taxon>Natronoarchaeaceae</taxon>
    </lineage>
</organism>
<proteinExistence type="predicted"/>
<dbReference type="GO" id="GO:0032259">
    <property type="term" value="P:methylation"/>
    <property type="evidence" value="ECO:0007669"/>
    <property type="project" value="UniProtKB-KW"/>
</dbReference>
<dbReference type="Pfam" id="PF05050">
    <property type="entry name" value="Methyltransf_21"/>
    <property type="match status" value="1"/>
</dbReference>
<dbReference type="PANTHER" id="PTHR34203">
    <property type="entry name" value="METHYLTRANSFERASE, FKBM FAMILY PROTEIN"/>
    <property type="match status" value="1"/>
</dbReference>
<dbReference type="EMBL" id="OBEJ01000001">
    <property type="protein sequence ID" value="SNZ06774.1"/>
    <property type="molecule type" value="Genomic_DNA"/>
</dbReference>
<dbReference type="SUPFAM" id="SSF53335">
    <property type="entry name" value="S-adenosyl-L-methionine-dependent methyltransferases"/>
    <property type="match status" value="1"/>
</dbReference>
<sequence length="250" mass="27717">MPHLLPSSVDLGWWLNRLRYSFASARQRRSIDGVEAEFVPETFREFRRFQSFTGEEPIISDMISQLSSDDTFYDIGANVGTHSCFAGQVAGNVVAFEPHPETARRLEDNLDRNGVSATTYQLALSDHRGTSQLVLPEETSSDIGSGEFSILETEAEVTSWTVDVIPGDSLIDRDDLPSPDVVKIDVEGAELQVIEGLSTALADARVVYCEVHPQHIDEEDVFDALRSLGFTVERLGTREGGHSFVRALRE</sequence>
<keyword evidence="3" id="KW-1185">Reference proteome</keyword>
<evidence type="ECO:0000259" key="1">
    <source>
        <dbReference type="Pfam" id="PF05050"/>
    </source>
</evidence>
<reference evidence="2 3" key="1">
    <citation type="submission" date="2017-09" db="EMBL/GenBank/DDBJ databases">
        <authorList>
            <person name="Ehlers B."/>
            <person name="Leendertz F.H."/>
        </authorList>
    </citation>
    <scope>NUCLEOTIDE SEQUENCE [LARGE SCALE GENOMIC DNA]</scope>
    <source>
        <strain evidence="2 3">DSM 27208</strain>
    </source>
</reference>